<dbReference type="InterPro" id="IPR032675">
    <property type="entry name" value="LRR_dom_sf"/>
</dbReference>
<dbReference type="PANTHER" id="PTHR48004:SF42">
    <property type="entry name" value="PROTEIN TOO MANY MOUTHS-RELATED"/>
    <property type="match status" value="1"/>
</dbReference>
<evidence type="ECO:0000256" key="3">
    <source>
        <dbReference type="SAM" id="MobiDB-lite"/>
    </source>
</evidence>
<dbReference type="InterPro" id="IPR001611">
    <property type="entry name" value="Leu-rich_rpt"/>
</dbReference>
<accession>A0AAD5SSI3</accession>
<protein>
    <submittedName>
        <fullName evidence="4">Uncharacterized protein</fullName>
    </submittedName>
</protein>
<feature type="region of interest" description="Disordered" evidence="3">
    <location>
        <begin position="1"/>
        <end position="34"/>
    </location>
</feature>
<dbReference type="Proteomes" id="UP001211907">
    <property type="component" value="Unassembled WGS sequence"/>
</dbReference>
<organism evidence="4 5">
    <name type="scientific">Physocladia obscura</name>
    <dbReference type="NCBI Taxonomy" id="109957"/>
    <lineage>
        <taxon>Eukaryota</taxon>
        <taxon>Fungi</taxon>
        <taxon>Fungi incertae sedis</taxon>
        <taxon>Chytridiomycota</taxon>
        <taxon>Chytridiomycota incertae sedis</taxon>
        <taxon>Chytridiomycetes</taxon>
        <taxon>Chytridiales</taxon>
        <taxon>Chytriomycetaceae</taxon>
        <taxon>Physocladia</taxon>
    </lineage>
</organism>
<keyword evidence="2" id="KW-0677">Repeat</keyword>
<proteinExistence type="predicted"/>
<keyword evidence="1" id="KW-0433">Leucine-rich repeat</keyword>
<evidence type="ECO:0000256" key="1">
    <source>
        <dbReference type="ARBA" id="ARBA00022614"/>
    </source>
</evidence>
<dbReference type="Pfam" id="PF13855">
    <property type="entry name" value="LRR_8"/>
    <property type="match status" value="1"/>
</dbReference>
<feature type="compositionally biased region" description="Gly residues" evidence="3">
    <location>
        <begin position="622"/>
        <end position="639"/>
    </location>
</feature>
<feature type="region of interest" description="Disordered" evidence="3">
    <location>
        <begin position="622"/>
        <end position="670"/>
    </location>
</feature>
<dbReference type="SMART" id="SM00369">
    <property type="entry name" value="LRR_TYP"/>
    <property type="match status" value="3"/>
</dbReference>
<dbReference type="InterPro" id="IPR052941">
    <property type="entry name" value="StomDev_PlantInt_Reg"/>
</dbReference>
<comment type="caution">
    <text evidence="4">The sequence shown here is derived from an EMBL/GenBank/DDBJ whole genome shotgun (WGS) entry which is preliminary data.</text>
</comment>
<dbReference type="Pfam" id="PF00560">
    <property type="entry name" value="LRR_1"/>
    <property type="match status" value="1"/>
</dbReference>
<evidence type="ECO:0000313" key="5">
    <source>
        <dbReference type="Proteomes" id="UP001211907"/>
    </source>
</evidence>
<name>A0AAD5SSI3_9FUNG</name>
<dbReference type="AlphaFoldDB" id="A0AAD5SSI3"/>
<dbReference type="SUPFAM" id="SSF52058">
    <property type="entry name" value="L domain-like"/>
    <property type="match status" value="1"/>
</dbReference>
<evidence type="ECO:0000313" key="4">
    <source>
        <dbReference type="EMBL" id="KAJ3096956.1"/>
    </source>
</evidence>
<evidence type="ECO:0000256" key="2">
    <source>
        <dbReference type="ARBA" id="ARBA00022737"/>
    </source>
</evidence>
<dbReference type="InterPro" id="IPR003591">
    <property type="entry name" value="Leu-rich_rpt_typical-subtyp"/>
</dbReference>
<feature type="non-terminal residue" evidence="4">
    <location>
        <position position="1"/>
    </location>
</feature>
<keyword evidence="5" id="KW-1185">Reference proteome</keyword>
<dbReference type="Gene3D" id="3.80.10.10">
    <property type="entry name" value="Ribonuclease Inhibitor"/>
    <property type="match status" value="2"/>
</dbReference>
<gene>
    <name evidence="4" type="ORF">HK100_005462</name>
</gene>
<dbReference type="FunFam" id="3.80.10.10:FF:000041">
    <property type="entry name" value="LRR receptor-like serine/threonine-protein kinase ERECTA"/>
    <property type="match status" value="1"/>
</dbReference>
<dbReference type="EMBL" id="JADGJH010002553">
    <property type="protein sequence ID" value="KAJ3096956.1"/>
    <property type="molecule type" value="Genomic_DNA"/>
</dbReference>
<sequence length="670" mass="71594">METELTAAERRSSRWEEHGSKSRSRGKSTLESGAEEQRAELSDLVIRRVFLDLGIERIKELRGLDRRTNAVVGSAEFAREWLQRHAHGLTLHATRKGQCRSTHLGHGGRHDGPVQLQGHGKASVSHVFWAHLVASAQLGFLPLPFVRAWVCLAVGEEPAPAPAPAPAPGDDRWHTVRAPDRHTLGVGALAAPVAALGGPCVSCLAWVPRLRVDVHGGWLKTGRDGVVVAARVAALHALDSLDLRNNAGLVGAAPPAAHLPNGLRSLDLSACALVGPVPDYAPLANLASLNLSANPTLVGPLPASVWLLPSLVLLNVSKTRITGSLLPPTHRLRDVRYRIHNAETISNHNSNTNINGHLLTHNLHSAHNHPLEKYNKLQVEKFADKPPIKQSPPLQHDLPANLRHLDMSASLVLGFLVDSLVQHLAGLVFVNLSHNFIRCPIPSLVKNMHSLKHLDLSYNRFRGTIPLELWSLSSIESINLSHNDLKGPIPSWLLYACPKLTILQLDNNQISGQIPEFTVPTSFFVAPANPAAADSPLSSSSASYRNTAMHSLDISHNNLTGPISGTLWILTALKDLNLSYNSLAARIPAGTFSAVKMPNLRIIDLSHNLLVGAVPADLWKQGGDGGGSGSSGGIKGGNHGSSSSLGGSSAGGTGGVKRRVLVGGNRGLEK</sequence>
<dbReference type="PANTHER" id="PTHR48004">
    <property type="entry name" value="OS01G0149700 PROTEIN"/>
    <property type="match status" value="1"/>
</dbReference>
<reference evidence="4" key="1">
    <citation type="submission" date="2020-05" db="EMBL/GenBank/DDBJ databases">
        <title>Phylogenomic resolution of chytrid fungi.</title>
        <authorList>
            <person name="Stajich J.E."/>
            <person name="Amses K."/>
            <person name="Simmons R."/>
            <person name="Seto K."/>
            <person name="Myers J."/>
            <person name="Bonds A."/>
            <person name="Quandt C.A."/>
            <person name="Barry K."/>
            <person name="Liu P."/>
            <person name="Grigoriev I."/>
            <person name="Longcore J.E."/>
            <person name="James T.Y."/>
        </authorList>
    </citation>
    <scope>NUCLEOTIDE SEQUENCE</scope>
    <source>
        <strain evidence="4">JEL0513</strain>
    </source>
</reference>
<feature type="compositionally biased region" description="Basic and acidic residues" evidence="3">
    <location>
        <begin position="7"/>
        <end position="20"/>
    </location>
</feature>